<comment type="similarity">
    <text evidence="7">Belongs to the binding-protein-dependent transport system permease family.</text>
</comment>
<protein>
    <submittedName>
        <fullName evidence="9">Binding-protein-dependent transport system inner membrane protein</fullName>
    </submittedName>
</protein>
<feature type="domain" description="ABC transmembrane type-1" evidence="8">
    <location>
        <begin position="83"/>
        <end position="262"/>
    </location>
</feature>
<proteinExistence type="inferred from homology"/>
<dbReference type="InterPro" id="IPR000515">
    <property type="entry name" value="MetI-like"/>
</dbReference>
<evidence type="ECO:0000313" key="10">
    <source>
        <dbReference type="Proteomes" id="UP000254978"/>
    </source>
</evidence>
<dbReference type="InterPro" id="IPR035906">
    <property type="entry name" value="MetI-like_sf"/>
</dbReference>
<keyword evidence="3" id="KW-1003">Cell membrane</keyword>
<comment type="subcellular location">
    <subcellularLocation>
        <location evidence="1 7">Cell membrane</location>
        <topology evidence="1 7">Multi-pass membrane protein</topology>
    </subcellularLocation>
</comment>
<dbReference type="SUPFAM" id="SSF161098">
    <property type="entry name" value="MetI-like"/>
    <property type="match status" value="1"/>
</dbReference>
<feature type="transmembrane region" description="Helical" evidence="7">
    <location>
        <begin position="120"/>
        <end position="140"/>
    </location>
</feature>
<dbReference type="PROSITE" id="PS50928">
    <property type="entry name" value="ABC_TM1"/>
    <property type="match status" value="1"/>
</dbReference>
<dbReference type="Proteomes" id="UP000254978">
    <property type="component" value="Unassembled WGS sequence"/>
</dbReference>
<dbReference type="OrthoDB" id="9796361at2"/>
<name>A0A378TK66_9MYCO</name>
<dbReference type="EMBL" id="UGQT01000001">
    <property type="protein sequence ID" value="STZ61050.1"/>
    <property type="molecule type" value="Genomic_DNA"/>
</dbReference>
<dbReference type="CDD" id="cd06261">
    <property type="entry name" value="TM_PBP2"/>
    <property type="match status" value="1"/>
</dbReference>
<evidence type="ECO:0000256" key="5">
    <source>
        <dbReference type="ARBA" id="ARBA00022989"/>
    </source>
</evidence>
<reference evidence="9 10" key="1">
    <citation type="submission" date="2018-06" db="EMBL/GenBank/DDBJ databases">
        <authorList>
            <consortium name="Pathogen Informatics"/>
            <person name="Doyle S."/>
        </authorList>
    </citation>
    <scope>NUCLEOTIDE SEQUENCE [LARGE SCALE GENOMIC DNA]</scope>
    <source>
        <strain evidence="9 10">NCTC10821</strain>
    </source>
</reference>
<keyword evidence="6 7" id="KW-0472">Membrane</keyword>
<keyword evidence="5 7" id="KW-1133">Transmembrane helix</keyword>
<dbReference type="Pfam" id="PF00528">
    <property type="entry name" value="BPD_transp_1"/>
    <property type="match status" value="1"/>
</dbReference>
<feature type="transmembrane region" description="Helical" evidence="7">
    <location>
        <begin position="33"/>
        <end position="50"/>
    </location>
</feature>
<feature type="transmembrane region" description="Helical" evidence="7">
    <location>
        <begin position="244"/>
        <end position="263"/>
    </location>
</feature>
<evidence type="ECO:0000256" key="2">
    <source>
        <dbReference type="ARBA" id="ARBA00022448"/>
    </source>
</evidence>
<evidence type="ECO:0000256" key="4">
    <source>
        <dbReference type="ARBA" id="ARBA00022692"/>
    </source>
</evidence>
<evidence type="ECO:0000313" key="9">
    <source>
        <dbReference type="EMBL" id="STZ61050.1"/>
    </source>
</evidence>
<dbReference type="RefSeq" id="WP_147289401.1">
    <property type="nucleotide sequence ID" value="NZ_AP022600.1"/>
</dbReference>
<accession>A0A378TK66</accession>
<keyword evidence="2 7" id="KW-0813">Transport</keyword>
<evidence type="ECO:0000256" key="3">
    <source>
        <dbReference type="ARBA" id="ARBA00022475"/>
    </source>
</evidence>
<gene>
    <name evidence="9" type="primary">cmpB_6</name>
    <name evidence="9" type="ORF">NCTC10821_04594</name>
</gene>
<feature type="transmembrane region" description="Helical" evidence="7">
    <location>
        <begin position="90"/>
        <end position="108"/>
    </location>
</feature>
<keyword evidence="10" id="KW-1185">Reference proteome</keyword>
<keyword evidence="4 7" id="KW-0812">Transmembrane</keyword>
<evidence type="ECO:0000256" key="6">
    <source>
        <dbReference type="ARBA" id="ARBA00023136"/>
    </source>
</evidence>
<organism evidence="9 10">
    <name type="scientific">Mycolicibacterium tokaiense</name>
    <dbReference type="NCBI Taxonomy" id="39695"/>
    <lineage>
        <taxon>Bacteria</taxon>
        <taxon>Bacillati</taxon>
        <taxon>Actinomycetota</taxon>
        <taxon>Actinomycetes</taxon>
        <taxon>Mycobacteriales</taxon>
        <taxon>Mycobacteriaceae</taxon>
        <taxon>Mycolicibacterium</taxon>
    </lineage>
</organism>
<evidence type="ECO:0000256" key="7">
    <source>
        <dbReference type="RuleBase" id="RU363032"/>
    </source>
</evidence>
<dbReference type="GO" id="GO:0055085">
    <property type="term" value="P:transmembrane transport"/>
    <property type="evidence" value="ECO:0007669"/>
    <property type="project" value="InterPro"/>
</dbReference>
<sequence>MSTTLESPPKTPTRTSEEDIVRAAKRKDRITTWGWRLAGYVFFLGIWELASGNLMDERLLPGPSTVFTTFGRLWASGEVPGAFATTLTRIAIGFSLAFIIGIGIGILMQNRFLNGFFRDAVTVGVTTPGLIWALITAIIFGNRTAGPIIAIVLTTFAIITVNVSEGIKSIPKDLNDMAKSFDVSVVKRNRHIVIPHLAPFTFTAVRFGFSIAWKVTVLTEVFSASQGIGFEMRTATQLFRLDEFLTWILAFYFVALFLDKVVLESIERRFFSWRGELKS</sequence>
<dbReference type="GO" id="GO:0005886">
    <property type="term" value="C:plasma membrane"/>
    <property type="evidence" value="ECO:0007669"/>
    <property type="project" value="UniProtKB-SubCell"/>
</dbReference>
<evidence type="ECO:0000259" key="8">
    <source>
        <dbReference type="PROSITE" id="PS50928"/>
    </source>
</evidence>
<dbReference type="AlphaFoldDB" id="A0A378TK66"/>
<dbReference type="PANTHER" id="PTHR30151">
    <property type="entry name" value="ALKANE SULFONATE ABC TRANSPORTER-RELATED, MEMBRANE SUBUNIT"/>
    <property type="match status" value="1"/>
</dbReference>
<evidence type="ECO:0000256" key="1">
    <source>
        <dbReference type="ARBA" id="ARBA00004651"/>
    </source>
</evidence>
<dbReference type="PANTHER" id="PTHR30151:SF0">
    <property type="entry name" value="ABC TRANSPORTER PERMEASE PROTEIN MJ0413-RELATED"/>
    <property type="match status" value="1"/>
</dbReference>
<dbReference type="Gene3D" id="1.10.3720.10">
    <property type="entry name" value="MetI-like"/>
    <property type="match status" value="1"/>
</dbReference>
<feature type="transmembrane region" description="Helical" evidence="7">
    <location>
        <begin position="146"/>
        <end position="164"/>
    </location>
</feature>